<dbReference type="InterPro" id="IPR050889">
    <property type="entry name" value="Dendritic_Spine_Reg/Scaffold"/>
</dbReference>
<comment type="caution">
    <text evidence="5">The sequence shown here is derived from an EMBL/GenBank/DDBJ whole genome shotgun (WGS) entry which is preliminary data.</text>
</comment>
<evidence type="ECO:0000256" key="1">
    <source>
        <dbReference type="ARBA" id="ARBA00022737"/>
    </source>
</evidence>
<dbReference type="Gene3D" id="1.25.40.20">
    <property type="entry name" value="Ankyrin repeat-containing domain"/>
    <property type="match status" value="1"/>
</dbReference>
<dbReference type="Pfam" id="PF00023">
    <property type="entry name" value="Ank"/>
    <property type="match status" value="1"/>
</dbReference>
<feature type="repeat" description="ANK" evidence="4">
    <location>
        <begin position="462"/>
        <end position="494"/>
    </location>
</feature>
<dbReference type="InterPro" id="IPR001138">
    <property type="entry name" value="Zn2Cys6_DnaBD"/>
</dbReference>
<dbReference type="PRINTS" id="PR01415">
    <property type="entry name" value="ANKYRIN"/>
</dbReference>
<dbReference type="PANTHER" id="PTHR24166">
    <property type="entry name" value="ROLLING PEBBLES, ISOFORM B"/>
    <property type="match status" value="1"/>
</dbReference>
<feature type="repeat" description="ANK" evidence="4">
    <location>
        <begin position="362"/>
        <end position="394"/>
    </location>
</feature>
<dbReference type="GO" id="GO:0008270">
    <property type="term" value="F:zinc ion binding"/>
    <property type="evidence" value="ECO:0007669"/>
    <property type="project" value="InterPro"/>
</dbReference>
<sequence>MAEPPRKRQRRRLNYDKCRFCRNAKKACTPVERIWPQKCQRCTELELECSENSRAAGASTVPPQPSHQVIDVGMILDMSLKAVWLTRLNAYHNATREVWHSQEMLFKGWRRELFVDEIYSCCFHTQIVSSSIEFFDMILESNHPMIALTAQAFLGPNPPQPNPDIKISPIMIDRFWKNGDLGTALAMQEMLLKSDEMIISTFTDELSRYCDILHDVVERLETIFSGKLLAVPPLHYCFYFLRTNNKQLPEFPQTWSRFLPMKDYFERSALHVALDLDLELSRAQLRQFPIFTTGGDAWGRQPIHITCASFLAREYILKQTSDCEVEDRLGRSALHYASSCGNYDGVHMLIERGTNIDHEDRDGKTPISWAIEKRHTYVVEVLIEHGAGSSTQDRYSPSALAEAAAEGNMEKVETILEHSGDSSYRDRFGIITALHLAARYGHCSTIKILLEHGAGVDEQNHEGQTALHLAALNGQEDAIEVLLSFKARIDEPSTGGETALYLAAATGHLKCVRALLRNGADVDERNDNGETALIIATKWKSTAIVQELVDHGATVNLKDNDGDSALSLASDNRSYGILEILFNGAS</sequence>
<feature type="repeat" description="ANK" evidence="4">
    <location>
        <begin position="495"/>
        <end position="527"/>
    </location>
</feature>
<dbReference type="PANTHER" id="PTHR24166:SF48">
    <property type="entry name" value="PROTEIN VAPYRIN"/>
    <property type="match status" value="1"/>
</dbReference>
<dbReference type="InterPro" id="IPR036770">
    <property type="entry name" value="Ankyrin_rpt-contain_sf"/>
</dbReference>
<dbReference type="AlphaFoldDB" id="A0A9W8N630"/>
<gene>
    <name evidence="5" type="ORF">NPX13_g9613</name>
</gene>
<evidence type="ECO:0000256" key="2">
    <source>
        <dbReference type="ARBA" id="ARBA00023043"/>
    </source>
</evidence>
<dbReference type="EMBL" id="JANPWZ010002421">
    <property type="protein sequence ID" value="KAJ3558949.1"/>
    <property type="molecule type" value="Genomic_DNA"/>
</dbReference>
<feature type="repeat" description="ANK" evidence="4">
    <location>
        <begin position="432"/>
        <end position="461"/>
    </location>
</feature>
<dbReference type="SUPFAM" id="SSF48403">
    <property type="entry name" value="Ankyrin repeat"/>
    <property type="match status" value="1"/>
</dbReference>
<organism evidence="5 6">
    <name type="scientific">Xylaria arbuscula</name>
    <dbReference type="NCBI Taxonomy" id="114810"/>
    <lineage>
        <taxon>Eukaryota</taxon>
        <taxon>Fungi</taxon>
        <taxon>Dikarya</taxon>
        <taxon>Ascomycota</taxon>
        <taxon>Pezizomycotina</taxon>
        <taxon>Sordariomycetes</taxon>
        <taxon>Xylariomycetidae</taxon>
        <taxon>Xylariales</taxon>
        <taxon>Xylariaceae</taxon>
        <taxon>Xylaria</taxon>
    </lineage>
</organism>
<accession>A0A9W8N630</accession>
<dbReference type="VEuPathDB" id="FungiDB:F4678DRAFT_389062"/>
<feature type="repeat" description="ANK" evidence="4">
    <location>
        <begin position="528"/>
        <end position="560"/>
    </location>
</feature>
<dbReference type="SMART" id="SM00248">
    <property type="entry name" value="ANK"/>
    <property type="match status" value="7"/>
</dbReference>
<reference evidence="5" key="1">
    <citation type="submission" date="2022-07" db="EMBL/GenBank/DDBJ databases">
        <title>Genome Sequence of Xylaria arbuscula.</title>
        <authorList>
            <person name="Buettner E."/>
        </authorList>
    </citation>
    <scope>NUCLEOTIDE SEQUENCE</scope>
    <source>
        <strain evidence="5">VT107</strain>
    </source>
</reference>
<dbReference type="Pfam" id="PF12796">
    <property type="entry name" value="Ank_2"/>
    <property type="match status" value="2"/>
</dbReference>
<name>A0A9W8N630_9PEZI</name>
<evidence type="ECO:0000256" key="4">
    <source>
        <dbReference type="PROSITE-ProRule" id="PRU00023"/>
    </source>
</evidence>
<dbReference type="PROSITE" id="PS50088">
    <property type="entry name" value="ANK_REPEAT"/>
    <property type="match status" value="6"/>
</dbReference>
<protein>
    <submittedName>
        <fullName evidence="5">Uncharacterized protein</fullName>
    </submittedName>
</protein>
<keyword evidence="6" id="KW-1185">Reference proteome</keyword>
<evidence type="ECO:0000256" key="3">
    <source>
        <dbReference type="ARBA" id="ARBA00023242"/>
    </source>
</evidence>
<keyword evidence="2 4" id="KW-0040">ANK repeat</keyword>
<keyword evidence="3" id="KW-0539">Nucleus</keyword>
<dbReference type="InterPro" id="IPR002110">
    <property type="entry name" value="Ankyrin_rpt"/>
</dbReference>
<evidence type="ECO:0000313" key="6">
    <source>
        <dbReference type="Proteomes" id="UP001148614"/>
    </source>
</evidence>
<evidence type="ECO:0000313" key="5">
    <source>
        <dbReference type="EMBL" id="KAJ3558949.1"/>
    </source>
</evidence>
<feature type="repeat" description="ANK" evidence="4">
    <location>
        <begin position="329"/>
        <end position="361"/>
    </location>
</feature>
<dbReference type="Proteomes" id="UP001148614">
    <property type="component" value="Unassembled WGS sequence"/>
</dbReference>
<keyword evidence="1" id="KW-0677">Repeat</keyword>
<dbReference type="CDD" id="cd00067">
    <property type="entry name" value="GAL4"/>
    <property type="match status" value="1"/>
</dbReference>
<proteinExistence type="predicted"/>
<dbReference type="GO" id="GO:0000981">
    <property type="term" value="F:DNA-binding transcription factor activity, RNA polymerase II-specific"/>
    <property type="evidence" value="ECO:0007669"/>
    <property type="project" value="InterPro"/>
</dbReference>
<dbReference type="PROSITE" id="PS50297">
    <property type="entry name" value="ANK_REP_REGION"/>
    <property type="match status" value="6"/>
</dbReference>